<keyword evidence="1" id="KW-0732">Signal</keyword>
<sequence>MGVSRAFLTLASLFLTSTHTAVSNAQQIRDSPEPRNFARRIHSSATLIGDYVYIEGGLILQKTDGINLAPGPSYGPWNTVNNTLSIDMRQSWSSDSVAIRTIQKPAEAQPRAIASLLVEKARGEYYLWGGFAQNRVKVGVDGVFYKFTTDGKGGGSWSSEVPKNFKAMRVVQQAATVSINKTAYMVGGLASGWTDPDQKGEQAVGGMIKYDFDAKAFINDTEEWSPIDSTIQGGRAEFLPGFGKNGLVVLLGGMQLVLTPDPVHKRQQNFDFHNISLFDPVSQKRYWQIATGEVPLGTPRHDFCAASQRTADGGQEILIAGGMNPWGQDEAHVDAYILSLPGFFWTRVPDLPFEPRRFQTCVAVGKRQVLSIGGEPGGVKIDKIKENATVTDPAPQGLMLFDMTDLKWKFEYNANDGPYERPDVIKNWYKNG</sequence>
<feature type="chain" id="PRO_5042901670" description="Galactose oxidase" evidence="1">
    <location>
        <begin position="26"/>
        <end position="432"/>
    </location>
</feature>
<dbReference type="SUPFAM" id="SSF50965">
    <property type="entry name" value="Galactose oxidase, central domain"/>
    <property type="match status" value="1"/>
</dbReference>
<protein>
    <recommendedName>
        <fullName evidence="4">Galactose oxidase</fullName>
    </recommendedName>
</protein>
<accession>A0AAN7BJ69</accession>
<evidence type="ECO:0000256" key="1">
    <source>
        <dbReference type="SAM" id="SignalP"/>
    </source>
</evidence>
<evidence type="ECO:0000313" key="3">
    <source>
        <dbReference type="Proteomes" id="UP001301958"/>
    </source>
</evidence>
<name>A0AAN7BJ69_9PEZI</name>
<feature type="signal peptide" evidence="1">
    <location>
        <begin position="1"/>
        <end position="25"/>
    </location>
</feature>
<dbReference type="EMBL" id="MU865397">
    <property type="protein sequence ID" value="KAK4224291.1"/>
    <property type="molecule type" value="Genomic_DNA"/>
</dbReference>
<evidence type="ECO:0008006" key="4">
    <source>
        <dbReference type="Google" id="ProtNLM"/>
    </source>
</evidence>
<reference evidence="2" key="1">
    <citation type="journal article" date="2023" name="Mol. Phylogenet. Evol.">
        <title>Genome-scale phylogeny and comparative genomics of the fungal order Sordariales.</title>
        <authorList>
            <person name="Hensen N."/>
            <person name="Bonometti L."/>
            <person name="Westerberg I."/>
            <person name="Brannstrom I.O."/>
            <person name="Guillou S."/>
            <person name="Cros-Aarteil S."/>
            <person name="Calhoun S."/>
            <person name="Haridas S."/>
            <person name="Kuo A."/>
            <person name="Mondo S."/>
            <person name="Pangilinan J."/>
            <person name="Riley R."/>
            <person name="LaButti K."/>
            <person name="Andreopoulos B."/>
            <person name="Lipzen A."/>
            <person name="Chen C."/>
            <person name="Yan M."/>
            <person name="Daum C."/>
            <person name="Ng V."/>
            <person name="Clum A."/>
            <person name="Steindorff A."/>
            <person name="Ohm R.A."/>
            <person name="Martin F."/>
            <person name="Silar P."/>
            <person name="Natvig D.O."/>
            <person name="Lalanne C."/>
            <person name="Gautier V."/>
            <person name="Ament-Velasquez S.L."/>
            <person name="Kruys A."/>
            <person name="Hutchinson M.I."/>
            <person name="Powell A.J."/>
            <person name="Barry K."/>
            <person name="Miller A.N."/>
            <person name="Grigoriev I.V."/>
            <person name="Debuchy R."/>
            <person name="Gladieux P."/>
            <person name="Hiltunen Thoren M."/>
            <person name="Johannesson H."/>
        </authorList>
    </citation>
    <scope>NUCLEOTIDE SEQUENCE</scope>
    <source>
        <strain evidence="2">CBS 990.96</strain>
    </source>
</reference>
<dbReference type="AlphaFoldDB" id="A0AAN7BJ69"/>
<dbReference type="Gene3D" id="2.120.10.80">
    <property type="entry name" value="Kelch-type beta propeller"/>
    <property type="match status" value="2"/>
</dbReference>
<dbReference type="InterPro" id="IPR015915">
    <property type="entry name" value="Kelch-typ_b-propeller"/>
</dbReference>
<dbReference type="Proteomes" id="UP001301958">
    <property type="component" value="Unassembled WGS sequence"/>
</dbReference>
<gene>
    <name evidence="2" type="ORF">QBC38DRAFT_423792</name>
</gene>
<keyword evidence="3" id="KW-1185">Reference proteome</keyword>
<comment type="caution">
    <text evidence="2">The sequence shown here is derived from an EMBL/GenBank/DDBJ whole genome shotgun (WGS) entry which is preliminary data.</text>
</comment>
<organism evidence="2 3">
    <name type="scientific">Podospora fimiseda</name>
    <dbReference type="NCBI Taxonomy" id="252190"/>
    <lineage>
        <taxon>Eukaryota</taxon>
        <taxon>Fungi</taxon>
        <taxon>Dikarya</taxon>
        <taxon>Ascomycota</taxon>
        <taxon>Pezizomycotina</taxon>
        <taxon>Sordariomycetes</taxon>
        <taxon>Sordariomycetidae</taxon>
        <taxon>Sordariales</taxon>
        <taxon>Podosporaceae</taxon>
        <taxon>Podospora</taxon>
    </lineage>
</organism>
<evidence type="ECO:0000313" key="2">
    <source>
        <dbReference type="EMBL" id="KAK4224291.1"/>
    </source>
</evidence>
<dbReference type="InterPro" id="IPR011043">
    <property type="entry name" value="Gal_Oxase/kelch_b-propeller"/>
</dbReference>
<proteinExistence type="predicted"/>
<reference evidence="2" key="2">
    <citation type="submission" date="2023-05" db="EMBL/GenBank/DDBJ databases">
        <authorList>
            <consortium name="Lawrence Berkeley National Laboratory"/>
            <person name="Steindorff A."/>
            <person name="Hensen N."/>
            <person name="Bonometti L."/>
            <person name="Westerberg I."/>
            <person name="Brannstrom I.O."/>
            <person name="Guillou S."/>
            <person name="Cros-Aarteil S."/>
            <person name="Calhoun S."/>
            <person name="Haridas S."/>
            <person name="Kuo A."/>
            <person name="Mondo S."/>
            <person name="Pangilinan J."/>
            <person name="Riley R."/>
            <person name="Labutti K."/>
            <person name="Andreopoulos B."/>
            <person name="Lipzen A."/>
            <person name="Chen C."/>
            <person name="Yanf M."/>
            <person name="Daum C."/>
            <person name="Ng V."/>
            <person name="Clum A."/>
            <person name="Ohm R."/>
            <person name="Martin F."/>
            <person name="Silar P."/>
            <person name="Natvig D."/>
            <person name="Lalanne C."/>
            <person name="Gautier V."/>
            <person name="Ament-Velasquez S.L."/>
            <person name="Kruys A."/>
            <person name="Hutchinson M.I."/>
            <person name="Powell A.J."/>
            <person name="Barry K."/>
            <person name="Miller A.N."/>
            <person name="Grigoriev I.V."/>
            <person name="Debuchy R."/>
            <person name="Gladieux P."/>
            <person name="Thoren M.H."/>
            <person name="Johannesson H."/>
        </authorList>
    </citation>
    <scope>NUCLEOTIDE SEQUENCE</scope>
    <source>
        <strain evidence="2">CBS 990.96</strain>
    </source>
</reference>